<evidence type="ECO:0000313" key="11">
    <source>
        <dbReference type="Proteomes" id="UP001214301"/>
    </source>
</evidence>
<reference evidence="10 11" key="1">
    <citation type="journal article" date="2020" name="Front. Microbiol.">
        <title>Toward Biorecycling: Isolation of a Soil Bacterium That Grows on a Polyurethane Oligomer and Monomer.</title>
        <authorList>
            <person name="Espinosa M.J.C."/>
            <person name="Blanco A.C."/>
            <person name="Schmidgall T."/>
            <person name="Atanasoff-Kardjalieff A.K."/>
            <person name="Kappelmeyer U."/>
            <person name="Tischler D."/>
            <person name="Pieper D.H."/>
            <person name="Heipieper H.J."/>
            <person name="Eberlein C."/>
        </authorList>
    </citation>
    <scope>NUCLEOTIDE SEQUENCE [LARGE SCALE GENOMIC DNA]</scope>
    <source>
        <strain evidence="10 11">TDA1</strain>
    </source>
</reference>
<dbReference type="SUPFAM" id="SSF52467">
    <property type="entry name" value="DHS-like NAD/FAD-binding domain"/>
    <property type="match status" value="1"/>
</dbReference>
<evidence type="ECO:0000256" key="8">
    <source>
        <dbReference type="PROSITE-ProRule" id="PRU00236"/>
    </source>
</evidence>
<organism evidence="10 11">
    <name type="scientific">Pseudomonas capeferrum</name>
    <dbReference type="NCBI Taxonomy" id="1495066"/>
    <lineage>
        <taxon>Bacteria</taxon>
        <taxon>Pseudomonadati</taxon>
        <taxon>Pseudomonadota</taxon>
        <taxon>Gammaproteobacteria</taxon>
        <taxon>Pseudomonadales</taxon>
        <taxon>Pseudomonadaceae</taxon>
        <taxon>Pseudomonas</taxon>
    </lineage>
</organism>
<keyword evidence="11" id="KW-1185">Reference proteome</keyword>
<evidence type="ECO:0000256" key="1">
    <source>
        <dbReference type="ARBA" id="ARBA00022801"/>
    </source>
</evidence>
<dbReference type="RefSeq" id="WP_156310226.1">
    <property type="nucleotide sequence ID" value="NZ_CP116669.1"/>
</dbReference>
<keyword evidence="2" id="KW-0520">NAD</keyword>
<evidence type="ECO:0000256" key="3">
    <source>
        <dbReference type="ARBA" id="ARBA00023118"/>
    </source>
</evidence>
<comment type="similarity">
    <text evidence="5">Belongs to the soluble Thoeris ThsA family.</text>
</comment>
<evidence type="ECO:0000256" key="5">
    <source>
        <dbReference type="ARBA" id="ARBA00035014"/>
    </source>
</evidence>
<dbReference type="InterPro" id="IPR041486">
    <property type="entry name" value="ThsA_STALD"/>
</dbReference>
<dbReference type="InterPro" id="IPR026590">
    <property type="entry name" value="Ssirtuin_cat_dom"/>
</dbReference>
<dbReference type="CDD" id="cd01406">
    <property type="entry name" value="SIR2-like"/>
    <property type="match status" value="1"/>
</dbReference>
<dbReference type="Pfam" id="PF18185">
    <property type="entry name" value="STALD"/>
    <property type="match status" value="1"/>
</dbReference>
<dbReference type="EMBL" id="CP116669">
    <property type="protein sequence ID" value="WCH99268.1"/>
    <property type="molecule type" value="Genomic_DNA"/>
</dbReference>
<dbReference type="Pfam" id="PF13289">
    <property type="entry name" value="SIR2_2"/>
    <property type="match status" value="1"/>
</dbReference>
<dbReference type="Proteomes" id="UP001214301">
    <property type="component" value="Chromosome"/>
</dbReference>
<dbReference type="PROSITE" id="PS50305">
    <property type="entry name" value="SIRTUIN"/>
    <property type="match status" value="1"/>
</dbReference>
<dbReference type="InterPro" id="IPR029035">
    <property type="entry name" value="DHS-like_NAD/FAD-binding_dom"/>
</dbReference>
<dbReference type="EC" id="3.2.2.5" evidence="4"/>
<proteinExistence type="inferred from homology"/>
<evidence type="ECO:0000256" key="4">
    <source>
        <dbReference type="ARBA" id="ARBA00034327"/>
    </source>
</evidence>
<name>A0ABY7R664_9PSED</name>
<protein>
    <recommendedName>
        <fullName evidence="6">NAD(+) hydrolase ThsA</fullName>
        <ecNumber evidence="4">3.2.2.5</ecNumber>
    </recommendedName>
</protein>
<evidence type="ECO:0000256" key="2">
    <source>
        <dbReference type="ARBA" id="ARBA00023027"/>
    </source>
</evidence>
<evidence type="ECO:0000259" key="9">
    <source>
        <dbReference type="PROSITE" id="PS50305"/>
    </source>
</evidence>
<evidence type="ECO:0000313" key="10">
    <source>
        <dbReference type="EMBL" id="WCH99268.1"/>
    </source>
</evidence>
<comment type="catalytic activity">
    <reaction evidence="7">
        <text>NAD(+) + H2O = ADP-D-ribose + nicotinamide + H(+)</text>
        <dbReference type="Rhea" id="RHEA:16301"/>
        <dbReference type="ChEBI" id="CHEBI:15377"/>
        <dbReference type="ChEBI" id="CHEBI:15378"/>
        <dbReference type="ChEBI" id="CHEBI:17154"/>
        <dbReference type="ChEBI" id="CHEBI:57540"/>
        <dbReference type="ChEBI" id="CHEBI:57967"/>
        <dbReference type="EC" id="3.2.2.5"/>
    </reaction>
    <physiologicalReaction direction="left-to-right" evidence="7">
        <dbReference type="Rhea" id="RHEA:16302"/>
    </physiologicalReaction>
</comment>
<keyword evidence="3" id="KW-0051">Antiviral defense</keyword>
<feature type="domain" description="Deacetylase sirtuin-type" evidence="9">
    <location>
        <begin position="6"/>
        <end position="285"/>
    </location>
</feature>
<accession>A0ABY7R664</accession>
<sequence>MRKKFPADIEIFIRRYVRDLNEGVAAVFAGAGLSRDSGFVNWPELMREVAEEVGLSVDKEHDLVTLAQFHVNERSGAGGLARRIIEEFSEHAEPSKSHDILARLPIRTYWTTNYDQLIENTLKKHQRVPDVKHQVSDLLSTRPKRDAVVYKMHGDALSPTQAILYKSQYEQYYKTHEAFVTALSGDLISKTFLFIGFSFTDPNLDYVLSRLHVPAHARREHFCFLRREPSTPYEKEDAEAVRYRQRKQQLHIQDLRRFGIQTLLVENYSDIPEILRAIEEQFLKKTIFISGSAEDYGDWEKNDALNFIHSLSSSLVKAGYRVVNGFGWGVGSAVINGALDAIYANPEKLSEDQLVMRPFPQVASQGQDLGVLWHQYRQRMIGLSGISLFVFGNKIGKDGIENAGGVEKEFDIAVEQGVVPVPIGATGYMAKTLADKVIADSAKYAPDDLWLADELKKLNDISLGPQAIEQTVLAIIKKLEGA</sequence>
<gene>
    <name evidence="10" type="ORF">PMC74_21240</name>
</gene>
<keyword evidence="1" id="KW-0378">Hydrolase</keyword>
<comment type="caution">
    <text evidence="8">Lacks conserved residue(s) required for the propagation of feature annotation.</text>
</comment>
<evidence type="ECO:0000256" key="6">
    <source>
        <dbReference type="ARBA" id="ARBA00035033"/>
    </source>
</evidence>
<evidence type="ECO:0000256" key="7">
    <source>
        <dbReference type="ARBA" id="ARBA00047575"/>
    </source>
</evidence>